<keyword evidence="6 8" id="KW-1133">Transmembrane helix</keyword>
<proteinExistence type="inferred from homology"/>
<gene>
    <name evidence="9" type="ORF">FHS94_002538</name>
</gene>
<evidence type="ECO:0000256" key="3">
    <source>
        <dbReference type="ARBA" id="ARBA00022475"/>
    </source>
</evidence>
<dbReference type="EMBL" id="JACIJK010000007">
    <property type="protein sequence ID" value="MBB5715683.1"/>
    <property type="molecule type" value="Genomic_DNA"/>
</dbReference>
<dbReference type="RefSeq" id="WP_184058240.1">
    <property type="nucleotide sequence ID" value="NZ_JACIJK010000007.1"/>
</dbReference>
<dbReference type="Proteomes" id="UP000546200">
    <property type="component" value="Unassembled WGS sequence"/>
</dbReference>
<feature type="transmembrane region" description="Helical" evidence="8">
    <location>
        <begin position="12"/>
        <end position="34"/>
    </location>
</feature>
<dbReference type="GO" id="GO:0005886">
    <property type="term" value="C:plasma membrane"/>
    <property type="evidence" value="ECO:0007669"/>
    <property type="project" value="UniProtKB-SubCell"/>
</dbReference>
<reference evidence="9 10" key="1">
    <citation type="submission" date="2020-08" db="EMBL/GenBank/DDBJ databases">
        <title>Genomic Encyclopedia of Type Strains, Phase IV (KMG-IV): sequencing the most valuable type-strain genomes for metagenomic binning, comparative biology and taxonomic classification.</title>
        <authorList>
            <person name="Goeker M."/>
        </authorList>
    </citation>
    <scope>NUCLEOTIDE SEQUENCE [LARGE SCALE GENOMIC DNA]</scope>
    <source>
        <strain evidence="9 10">DSM 100044</strain>
    </source>
</reference>
<protein>
    <submittedName>
        <fullName evidence="9">ZIP family zinc transporter</fullName>
    </submittedName>
</protein>
<comment type="caution">
    <text evidence="9">The sequence shown here is derived from an EMBL/GenBank/DDBJ whole genome shotgun (WGS) entry which is preliminary data.</text>
</comment>
<feature type="transmembrane region" description="Helical" evidence="8">
    <location>
        <begin position="196"/>
        <end position="215"/>
    </location>
</feature>
<evidence type="ECO:0000256" key="7">
    <source>
        <dbReference type="ARBA" id="ARBA00023136"/>
    </source>
</evidence>
<dbReference type="PANTHER" id="PTHR11040:SF211">
    <property type="entry name" value="ZINC TRANSPORTER ZIP11"/>
    <property type="match status" value="1"/>
</dbReference>
<feature type="transmembrane region" description="Helical" evidence="8">
    <location>
        <begin position="227"/>
        <end position="245"/>
    </location>
</feature>
<keyword evidence="4 8" id="KW-0812">Transmembrane</keyword>
<evidence type="ECO:0000256" key="1">
    <source>
        <dbReference type="ARBA" id="ARBA00004651"/>
    </source>
</evidence>
<evidence type="ECO:0000256" key="5">
    <source>
        <dbReference type="ARBA" id="ARBA00022833"/>
    </source>
</evidence>
<dbReference type="AlphaFoldDB" id="A0A7W9BEG5"/>
<feature type="transmembrane region" description="Helical" evidence="8">
    <location>
        <begin position="73"/>
        <end position="91"/>
    </location>
</feature>
<comment type="subcellular location">
    <subcellularLocation>
        <location evidence="1">Cell membrane</location>
        <topology evidence="1">Multi-pass membrane protein</topology>
    </subcellularLocation>
</comment>
<keyword evidence="3" id="KW-1003">Cell membrane</keyword>
<keyword evidence="7 8" id="KW-0472">Membrane</keyword>
<evidence type="ECO:0000256" key="4">
    <source>
        <dbReference type="ARBA" id="ARBA00022692"/>
    </source>
</evidence>
<evidence type="ECO:0000256" key="8">
    <source>
        <dbReference type="SAM" id="Phobius"/>
    </source>
</evidence>
<sequence length="246" mass="25466">MTNAAVCSSASAMLFAIAFGVAASLATLAGGLLALRLRERLVLVLGLTAGIVLGVAVFDLIPEAVEMAGDRWTTRAMVAWVGAGLGLYMLLDRLLSRTERLPVAWRAHLGPATLTLHSFLDGMGIGLAFQIDHQAGWLVALAVLTHDIADGVNTVSLCMAAQSEAYARRWLAINGAAPLLGVIAGLGVVIPAGALAPMLAIFAGVFLYIGACELVPRSHALDPRLRTTLASLAGMALMFAVAGAAR</sequence>
<dbReference type="PANTHER" id="PTHR11040">
    <property type="entry name" value="ZINC/IRON TRANSPORTER"/>
    <property type="match status" value="1"/>
</dbReference>
<evidence type="ECO:0000256" key="2">
    <source>
        <dbReference type="ARBA" id="ARBA00006939"/>
    </source>
</evidence>
<keyword evidence="5" id="KW-0862">Zinc</keyword>
<name>A0A7W9BEG5_9SPHN</name>
<accession>A0A7W9BEG5</accession>
<comment type="similarity">
    <text evidence="2">Belongs to the ZIP transporter (TC 2.A.5) family.</text>
</comment>
<feature type="transmembrane region" description="Helical" evidence="8">
    <location>
        <begin position="170"/>
        <end position="190"/>
    </location>
</feature>
<dbReference type="Pfam" id="PF02535">
    <property type="entry name" value="Zip"/>
    <property type="match status" value="1"/>
</dbReference>
<evidence type="ECO:0000313" key="10">
    <source>
        <dbReference type="Proteomes" id="UP000546200"/>
    </source>
</evidence>
<dbReference type="GO" id="GO:0005385">
    <property type="term" value="F:zinc ion transmembrane transporter activity"/>
    <property type="evidence" value="ECO:0007669"/>
    <property type="project" value="TreeGrafter"/>
</dbReference>
<keyword evidence="10" id="KW-1185">Reference proteome</keyword>
<organism evidence="9 10">
    <name type="scientific">Sphingomonas aerophila</name>
    <dbReference type="NCBI Taxonomy" id="1344948"/>
    <lineage>
        <taxon>Bacteria</taxon>
        <taxon>Pseudomonadati</taxon>
        <taxon>Pseudomonadota</taxon>
        <taxon>Alphaproteobacteria</taxon>
        <taxon>Sphingomonadales</taxon>
        <taxon>Sphingomonadaceae</taxon>
        <taxon>Sphingomonas</taxon>
    </lineage>
</organism>
<evidence type="ECO:0000256" key="6">
    <source>
        <dbReference type="ARBA" id="ARBA00022989"/>
    </source>
</evidence>
<dbReference type="InterPro" id="IPR003689">
    <property type="entry name" value="ZIP"/>
</dbReference>
<feature type="transmembrane region" description="Helical" evidence="8">
    <location>
        <begin position="41"/>
        <end position="61"/>
    </location>
</feature>
<evidence type="ECO:0000313" key="9">
    <source>
        <dbReference type="EMBL" id="MBB5715683.1"/>
    </source>
</evidence>